<evidence type="ECO:0000256" key="1">
    <source>
        <dbReference type="SAM" id="Phobius"/>
    </source>
</evidence>
<keyword evidence="1" id="KW-0472">Membrane</keyword>
<feature type="transmembrane region" description="Helical" evidence="1">
    <location>
        <begin position="46"/>
        <end position="66"/>
    </location>
</feature>
<dbReference type="InterPro" id="IPR025327">
    <property type="entry name" value="DUF4233"/>
</dbReference>
<feature type="transmembrane region" description="Helical" evidence="1">
    <location>
        <begin position="78"/>
        <end position="102"/>
    </location>
</feature>
<evidence type="ECO:0000313" key="3">
    <source>
        <dbReference type="Proteomes" id="UP001500221"/>
    </source>
</evidence>
<keyword evidence="1" id="KW-0812">Transmembrane</keyword>
<protein>
    <submittedName>
        <fullName evidence="2">DUF4233 domain-containing protein</fullName>
    </submittedName>
</protein>
<dbReference type="RefSeq" id="WP_345462388.1">
    <property type="nucleotide sequence ID" value="NZ_BAABKG010000005.1"/>
</dbReference>
<comment type="caution">
    <text evidence="2">The sequence shown here is derived from an EMBL/GenBank/DDBJ whole genome shotgun (WGS) entry which is preliminary data.</text>
</comment>
<keyword evidence="1" id="KW-1133">Transmembrane helix</keyword>
<name>A0ABP9PYL3_9ACTN</name>
<accession>A0ABP9PYL3</accession>
<dbReference type="EMBL" id="BAABKG010000005">
    <property type="protein sequence ID" value="GAA5154399.1"/>
    <property type="molecule type" value="Genomic_DNA"/>
</dbReference>
<dbReference type="Proteomes" id="UP001500221">
    <property type="component" value="Unassembled WGS sequence"/>
</dbReference>
<dbReference type="Pfam" id="PF14017">
    <property type="entry name" value="DUF4233"/>
    <property type="match status" value="1"/>
</dbReference>
<organism evidence="2 3">
    <name type="scientific">Nocardioides marinquilinus</name>
    <dbReference type="NCBI Taxonomy" id="1210400"/>
    <lineage>
        <taxon>Bacteria</taxon>
        <taxon>Bacillati</taxon>
        <taxon>Actinomycetota</taxon>
        <taxon>Actinomycetes</taxon>
        <taxon>Propionibacteriales</taxon>
        <taxon>Nocardioidaceae</taxon>
        <taxon>Nocardioides</taxon>
    </lineage>
</organism>
<reference evidence="3" key="1">
    <citation type="journal article" date="2019" name="Int. J. Syst. Evol. Microbiol.">
        <title>The Global Catalogue of Microorganisms (GCM) 10K type strain sequencing project: providing services to taxonomists for standard genome sequencing and annotation.</title>
        <authorList>
            <consortium name="The Broad Institute Genomics Platform"/>
            <consortium name="The Broad Institute Genome Sequencing Center for Infectious Disease"/>
            <person name="Wu L."/>
            <person name="Ma J."/>
        </authorList>
    </citation>
    <scope>NUCLEOTIDE SEQUENCE [LARGE SCALE GENOMIC DNA]</scope>
    <source>
        <strain evidence="3">JCM 18459</strain>
    </source>
</reference>
<gene>
    <name evidence="2" type="ORF">GCM10023340_37890</name>
</gene>
<evidence type="ECO:0000313" key="2">
    <source>
        <dbReference type="EMBL" id="GAA5154399.1"/>
    </source>
</evidence>
<keyword evidence="3" id="KW-1185">Reference proteome</keyword>
<proteinExistence type="predicted"/>
<sequence>MRPPPQERARSPRRGMCAAVLSLEAVVLGLSTPVMIAVADVDPGTALPVGLGLMVAALLVAGLLRAEWGYALGWAVQVGAVALGFVVTTMFFLGGLFAALWATAYLLGLKIERERAAAYAAYAAHDETP</sequence>